<name>A0ABX0IUB6_9FLAO</name>
<reference evidence="1 2" key="3">
    <citation type="submission" date="2020-02" db="EMBL/GenBank/DDBJ databases">
        <title>Flavobacterium profundi sp. nov., isolated from a deep-sea seamount.</title>
        <authorList>
            <person name="Zhang D.-C."/>
        </authorList>
    </citation>
    <scope>NUCLEOTIDE SEQUENCE [LARGE SCALE GENOMIC DNA]</scope>
    <source>
        <strain evidence="1 2">EC11</strain>
    </source>
</reference>
<dbReference type="EMBL" id="VEVQ02000006">
    <property type="protein sequence ID" value="NHN26128.1"/>
    <property type="molecule type" value="Genomic_DNA"/>
</dbReference>
<sequence length="65" mass="7183">MKIVGGVPQDTSYRNARYEGSDVLDMETGGDNNPHTPHFTVEGHLGEVDYKHTSQTPRKLTVNPS</sequence>
<keyword evidence="2" id="KW-1185">Reference proteome</keyword>
<accession>A0ABX0IUB6</accession>
<proteinExistence type="predicted"/>
<comment type="caution">
    <text evidence="1">The sequence shown here is derived from an EMBL/GenBank/DDBJ whole genome shotgun (WGS) entry which is preliminary data.</text>
</comment>
<reference evidence="2" key="1">
    <citation type="submission" date="2019-05" db="EMBL/GenBank/DDBJ databases">
        <title>Flavobacterium profundi sp. nov., isolated from a deep-sea seamount.</title>
        <authorList>
            <person name="Zhang D.-C."/>
        </authorList>
    </citation>
    <scope>NUCLEOTIDE SEQUENCE [LARGE SCALE GENOMIC DNA]</scope>
    <source>
        <strain evidence="2">EC11</strain>
    </source>
</reference>
<evidence type="ECO:0000313" key="2">
    <source>
        <dbReference type="Proteomes" id="UP000817854"/>
    </source>
</evidence>
<dbReference type="RefSeq" id="WP_140962457.1">
    <property type="nucleotide sequence ID" value="NZ_VEVQ02000006.1"/>
</dbReference>
<reference evidence="1 2" key="2">
    <citation type="submission" date="2019-05" db="EMBL/GenBank/DDBJ databases">
        <authorList>
            <person name="Lianzixin W."/>
        </authorList>
    </citation>
    <scope>NUCLEOTIDE SEQUENCE [LARGE SCALE GENOMIC DNA]</scope>
    <source>
        <strain evidence="1 2">EC11</strain>
    </source>
</reference>
<organism evidence="1 2">
    <name type="scientific">Flavobacterium jejuense</name>
    <dbReference type="NCBI Taxonomy" id="1544455"/>
    <lineage>
        <taxon>Bacteria</taxon>
        <taxon>Pseudomonadati</taxon>
        <taxon>Bacteroidota</taxon>
        <taxon>Flavobacteriia</taxon>
        <taxon>Flavobacteriales</taxon>
        <taxon>Flavobacteriaceae</taxon>
        <taxon>Flavobacterium</taxon>
    </lineage>
</organism>
<dbReference type="Proteomes" id="UP000817854">
    <property type="component" value="Unassembled WGS sequence"/>
</dbReference>
<protein>
    <submittedName>
        <fullName evidence="1">Uncharacterized protein</fullName>
    </submittedName>
</protein>
<gene>
    <name evidence="1" type="ORF">FIA58_010610</name>
</gene>
<evidence type="ECO:0000313" key="1">
    <source>
        <dbReference type="EMBL" id="NHN26128.1"/>
    </source>
</evidence>